<dbReference type="SUPFAM" id="SSF46689">
    <property type="entry name" value="Homeodomain-like"/>
    <property type="match status" value="1"/>
</dbReference>
<dbReference type="InterPro" id="IPR018060">
    <property type="entry name" value="HTH_AraC"/>
</dbReference>
<dbReference type="PANTHER" id="PTHR47894:SF1">
    <property type="entry name" value="HTH-TYPE TRANSCRIPTIONAL REGULATOR VQSM"/>
    <property type="match status" value="1"/>
</dbReference>
<dbReference type="PROSITE" id="PS01124">
    <property type="entry name" value="HTH_ARAC_FAMILY_2"/>
    <property type="match status" value="1"/>
</dbReference>
<dbReference type="InterPro" id="IPR009057">
    <property type="entry name" value="Homeodomain-like_sf"/>
</dbReference>
<keyword evidence="2 5" id="KW-0238">DNA-binding</keyword>
<keyword evidence="1" id="KW-0805">Transcription regulation</keyword>
<dbReference type="InterPro" id="IPR032687">
    <property type="entry name" value="AraC-type_N"/>
</dbReference>
<sequence>MSSITSMRNISVANYFLHAVLHNAEAKGLDPNQLLMDAGISKELLKQQSARIPAVKLGKLQTIVTRAMKDEFLGYGPGRYTLGTWNNMCYSVINCTTLGHALARYCRFYQMFEWGLQPYFEINDDEARLIVAPSDQEYEYQNYAYELVMFNLHRFSSWITQQHLPLIAVNLQYPAPEHAAEYRHLFLGQPVYFNQPRTEMIFHSSLADLPTKQNEQSLHRFLRHPNLVFLIQQYDEKSWTAQVRVIINKSLINTPGIEDIATQLYLHPQTLRRRLAQEGTSFNEVKTQCRHDTALYYLGKSTLSIEQIAQRTGFSEASGFTRAFKTWTGMSPQKYRQHL</sequence>
<dbReference type="AlphaFoldDB" id="A0A840R0C2"/>
<dbReference type="EMBL" id="JACHHW010000001">
    <property type="protein sequence ID" value="MBB5185901.1"/>
    <property type="molecule type" value="Genomic_DNA"/>
</dbReference>
<dbReference type="Pfam" id="PF12625">
    <property type="entry name" value="Arabinose_bd"/>
    <property type="match status" value="1"/>
</dbReference>
<protein>
    <submittedName>
        <fullName evidence="5">AraC-like DNA-binding protein</fullName>
    </submittedName>
</protein>
<dbReference type="Proteomes" id="UP000536640">
    <property type="component" value="Unassembled WGS sequence"/>
</dbReference>
<dbReference type="Pfam" id="PF12833">
    <property type="entry name" value="HTH_18"/>
    <property type="match status" value="1"/>
</dbReference>
<dbReference type="Gene3D" id="1.10.10.60">
    <property type="entry name" value="Homeodomain-like"/>
    <property type="match status" value="1"/>
</dbReference>
<evidence type="ECO:0000313" key="6">
    <source>
        <dbReference type="Proteomes" id="UP000536640"/>
    </source>
</evidence>
<dbReference type="GO" id="GO:0000976">
    <property type="term" value="F:transcription cis-regulatory region binding"/>
    <property type="evidence" value="ECO:0007669"/>
    <property type="project" value="TreeGrafter"/>
</dbReference>
<dbReference type="PRINTS" id="PR00032">
    <property type="entry name" value="HTHARAC"/>
</dbReference>
<dbReference type="RefSeq" id="WP_226968263.1">
    <property type="nucleotide sequence ID" value="NZ_JACHHW010000001.1"/>
</dbReference>
<evidence type="ECO:0000256" key="3">
    <source>
        <dbReference type="ARBA" id="ARBA00023163"/>
    </source>
</evidence>
<evidence type="ECO:0000313" key="5">
    <source>
        <dbReference type="EMBL" id="MBB5185901.1"/>
    </source>
</evidence>
<accession>A0A840R0C2</accession>
<organism evidence="5 6">
    <name type="scientific">Zhongshania antarctica</name>
    <dbReference type="NCBI Taxonomy" id="641702"/>
    <lineage>
        <taxon>Bacteria</taxon>
        <taxon>Pseudomonadati</taxon>
        <taxon>Pseudomonadota</taxon>
        <taxon>Gammaproteobacteria</taxon>
        <taxon>Cellvibrionales</taxon>
        <taxon>Spongiibacteraceae</taxon>
        <taxon>Zhongshania</taxon>
    </lineage>
</organism>
<gene>
    <name evidence="5" type="ORF">HNQ57_000160</name>
</gene>
<evidence type="ECO:0000256" key="1">
    <source>
        <dbReference type="ARBA" id="ARBA00023015"/>
    </source>
</evidence>
<dbReference type="InterPro" id="IPR020449">
    <property type="entry name" value="Tscrpt_reg_AraC-type_HTH"/>
</dbReference>
<dbReference type="SMART" id="SM00342">
    <property type="entry name" value="HTH_ARAC"/>
    <property type="match status" value="1"/>
</dbReference>
<dbReference type="GO" id="GO:0003700">
    <property type="term" value="F:DNA-binding transcription factor activity"/>
    <property type="evidence" value="ECO:0007669"/>
    <property type="project" value="InterPro"/>
</dbReference>
<proteinExistence type="predicted"/>
<dbReference type="PANTHER" id="PTHR47894">
    <property type="entry name" value="HTH-TYPE TRANSCRIPTIONAL REGULATOR GADX"/>
    <property type="match status" value="1"/>
</dbReference>
<dbReference type="GO" id="GO:0005829">
    <property type="term" value="C:cytosol"/>
    <property type="evidence" value="ECO:0007669"/>
    <property type="project" value="TreeGrafter"/>
</dbReference>
<evidence type="ECO:0000256" key="2">
    <source>
        <dbReference type="ARBA" id="ARBA00023125"/>
    </source>
</evidence>
<comment type="caution">
    <text evidence="5">The sequence shown here is derived from an EMBL/GenBank/DDBJ whole genome shotgun (WGS) entry which is preliminary data.</text>
</comment>
<name>A0A840R0C2_9GAMM</name>
<keyword evidence="3" id="KW-0804">Transcription</keyword>
<keyword evidence="6" id="KW-1185">Reference proteome</keyword>
<evidence type="ECO:0000259" key="4">
    <source>
        <dbReference type="PROSITE" id="PS01124"/>
    </source>
</evidence>
<reference evidence="5 6" key="1">
    <citation type="submission" date="2020-08" db="EMBL/GenBank/DDBJ databases">
        <title>Genomic Encyclopedia of Type Strains, Phase IV (KMG-IV): sequencing the most valuable type-strain genomes for metagenomic binning, comparative biology and taxonomic classification.</title>
        <authorList>
            <person name="Goeker M."/>
        </authorList>
    </citation>
    <scope>NUCLEOTIDE SEQUENCE [LARGE SCALE GENOMIC DNA]</scope>
    <source>
        <strain evidence="5 6">DSM 25701</strain>
    </source>
</reference>
<feature type="domain" description="HTH araC/xylS-type" evidence="4">
    <location>
        <begin position="241"/>
        <end position="338"/>
    </location>
</feature>